<dbReference type="AlphaFoldDB" id="A0A0X3VSM9"/>
<protein>
    <submittedName>
        <fullName evidence="2">Uncharacterized protein</fullName>
    </submittedName>
</protein>
<dbReference type="EMBL" id="LLZJ01000388">
    <property type="protein sequence ID" value="KUL47282.1"/>
    <property type="molecule type" value="Genomic_DNA"/>
</dbReference>
<keyword evidence="1" id="KW-1133">Transmembrane helix</keyword>
<evidence type="ECO:0000313" key="3">
    <source>
        <dbReference type="Proteomes" id="UP000053413"/>
    </source>
</evidence>
<keyword evidence="1" id="KW-0812">Transmembrane</keyword>
<sequence length="71" mass="7467">MCCRQCSRTVGLVTLPGAFVGMLLGGASPLMAGAVQLFVLISLMAVQAIAVAVIVELIARRRLFRPEAHAT</sequence>
<evidence type="ECO:0000256" key="1">
    <source>
        <dbReference type="SAM" id="Phobius"/>
    </source>
</evidence>
<organism evidence="2 3">
    <name type="scientific">Streptomyces violaceusniger</name>
    <dbReference type="NCBI Taxonomy" id="68280"/>
    <lineage>
        <taxon>Bacteria</taxon>
        <taxon>Bacillati</taxon>
        <taxon>Actinomycetota</taxon>
        <taxon>Actinomycetes</taxon>
        <taxon>Kitasatosporales</taxon>
        <taxon>Streptomycetaceae</taxon>
        <taxon>Streptomyces</taxon>
        <taxon>Streptomyces violaceusniger group</taxon>
    </lineage>
</organism>
<feature type="transmembrane region" description="Helical" evidence="1">
    <location>
        <begin position="12"/>
        <end position="31"/>
    </location>
</feature>
<comment type="caution">
    <text evidence="2">The sequence shown here is derived from an EMBL/GenBank/DDBJ whole genome shotgun (WGS) entry which is preliminary data.</text>
</comment>
<feature type="transmembrane region" description="Helical" evidence="1">
    <location>
        <begin position="37"/>
        <end position="59"/>
    </location>
</feature>
<reference evidence="3" key="1">
    <citation type="submission" date="2015-10" db="EMBL/GenBank/DDBJ databases">
        <authorList>
            <person name="Ju K.-S."/>
            <person name="Doroghazi J.R."/>
            <person name="Metcalf W.W."/>
        </authorList>
    </citation>
    <scope>NUCLEOTIDE SEQUENCE [LARGE SCALE GENOMIC DNA]</scope>
    <source>
        <strain evidence="3">NRRL F-8817</strain>
    </source>
</reference>
<proteinExistence type="predicted"/>
<keyword evidence="1" id="KW-0472">Membrane</keyword>
<gene>
    <name evidence="2" type="ORF">ADL28_33225</name>
</gene>
<dbReference type="Proteomes" id="UP000053413">
    <property type="component" value="Unassembled WGS sequence"/>
</dbReference>
<accession>A0A0X3VSM9</accession>
<name>A0A0X3VSM9_STRVO</name>
<dbReference type="InterPro" id="IPR005226">
    <property type="entry name" value="UPF0014_fam"/>
</dbReference>
<evidence type="ECO:0000313" key="2">
    <source>
        <dbReference type="EMBL" id="KUL47282.1"/>
    </source>
</evidence>
<dbReference type="Pfam" id="PF03649">
    <property type="entry name" value="UPF0014"/>
    <property type="match status" value="1"/>
</dbReference>